<dbReference type="PANTHER" id="PTHR43752:SF2">
    <property type="entry name" value="BNR_ASP-BOX REPEAT FAMILY PROTEIN"/>
    <property type="match status" value="1"/>
</dbReference>
<keyword evidence="1" id="KW-0812">Transmembrane</keyword>
<evidence type="ECO:0000313" key="4">
    <source>
        <dbReference type="Proteomes" id="UP001597532"/>
    </source>
</evidence>
<feature type="domain" description="Sialidase" evidence="2">
    <location>
        <begin position="58"/>
        <end position="142"/>
    </location>
</feature>
<dbReference type="EMBL" id="JBHUOK010000021">
    <property type="protein sequence ID" value="MFD2789487.1"/>
    <property type="molecule type" value="Genomic_DNA"/>
</dbReference>
<dbReference type="Pfam" id="PF13088">
    <property type="entry name" value="BNR_2"/>
    <property type="match status" value="2"/>
</dbReference>
<proteinExistence type="predicted"/>
<dbReference type="RefSeq" id="WP_251808193.1">
    <property type="nucleotide sequence ID" value="NZ_CP166679.1"/>
</dbReference>
<dbReference type="Proteomes" id="UP001597532">
    <property type="component" value="Unassembled WGS sequence"/>
</dbReference>
<dbReference type="InterPro" id="IPR036278">
    <property type="entry name" value="Sialidase_sf"/>
</dbReference>
<dbReference type="CDD" id="cd15482">
    <property type="entry name" value="Sialidase_non-viral"/>
    <property type="match status" value="1"/>
</dbReference>
<reference evidence="4" key="1">
    <citation type="journal article" date="2019" name="Int. J. Syst. Evol. Microbiol.">
        <title>The Global Catalogue of Microorganisms (GCM) 10K type strain sequencing project: providing services to taxonomists for standard genome sequencing and annotation.</title>
        <authorList>
            <consortium name="The Broad Institute Genomics Platform"/>
            <consortium name="The Broad Institute Genome Sequencing Center for Infectious Disease"/>
            <person name="Wu L."/>
            <person name="Ma J."/>
        </authorList>
    </citation>
    <scope>NUCLEOTIDE SEQUENCE [LARGE SCALE GENOMIC DNA]</scope>
    <source>
        <strain evidence="4">KCTC 52924</strain>
    </source>
</reference>
<dbReference type="SUPFAM" id="SSF50939">
    <property type="entry name" value="Sialidases"/>
    <property type="match status" value="1"/>
</dbReference>
<dbReference type="InterPro" id="IPR011040">
    <property type="entry name" value="Sialidase"/>
</dbReference>
<dbReference type="PANTHER" id="PTHR43752">
    <property type="entry name" value="BNR/ASP-BOX REPEAT FAMILY PROTEIN"/>
    <property type="match status" value="1"/>
</dbReference>
<keyword evidence="4" id="KW-1185">Reference proteome</keyword>
<comment type="caution">
    <text evidence="3">The sequence shown here is derived from an EMBL/GenBank/DDBJ whole genome shotgun (WGS) entry which is preliminary data.</text>
</comment>
<protein>
    <submittedName>
        <fullName evidence="3">Exo-alpha-sialidase</fullName>
    </submittedName>
</protein>
<feature type="transmembrane region" description="Helical" evidence="1">
    <location>
        <begin position="12"/>
        <end position="29"/>
    </location>
</feature>
<evidence type="ECO:0000259" key="2">
    <source>
        <dbReference type="Pfam" id="PF13088"/>
    </source>
</evidence>
<keyword evidence="1" id="KW-1133">Transmembrane helix</keyword>
<feature type="domain" description="Sialidase" evidence="2">
    <location>
        <begin position="211"/>
        <end position="377"/>
    </location>
</feature>
<gene>
    <name evidence="3" type="ORF">ACFS1K_06935</name>
</gene>
<evidence type="ECO:0000256" key="1">
    <source>
        <dbReference type="SAM" id="Phobius"/>
    </source>
</evidence>
<sequence>MNRLIAIQNRYRTYLCYLVLFFISVTLFAQKQQYGEEYIFPFQGQHVHSSSIVELPNGDLMSCWFQGSGERNSNDVVINGSKLKKGSKTWSEPFLLADTPGQPDCNPVLFLDAKGKLYLFWIVVQANQWERSILKYKVASDYMQSDIPKWEWQDVILLKPDESFEKTIEEQFNKMGSRGLTWAEYAPKYENMILEAAKDKTKKETGWMTRIHPIVLPSGRILLPLYSDGYNLSLIGISDDDGATWQPSLPIVGYGNIQPSIVQKKDGSLIAYMRDNGDAPGRILESTSTDEGYSWTAATESNIPNPGTSVETLVLNNGDWIMVYNDLESGRYSLAVSLSDDEGKTWKWSRSLEMESNKDGSFSYPSMIQSSDGLVHITYSYHIKGNKTIKHVAFPSKWIKE</sequence>
<evidence type="ECO:0000313" key="3">
    <source>
        <dbReference type="EMBL" id="MFD2789487.1"/>
    </source>
</evidence>
<dbReference type="Gene3D" id="2.120.10.10">
    <property type="match status" value="1"/>
</dbReference>
<name>A0ABW5VEU8_9FLAO</name>
<organism evidence="3 4">
    <name type="scientific">Arenibacter antarcticus</name>
    <dbReference type="NCBI Taxonomy" id="2040469"/>
    <lineage>
        <taxon>Bacteria</taxon>
        <taxon>Pseudomonadati</taxon>
        <taxon>Bacteroidota</taxon>
        <taxon>Flavobacteriia</taxon>
        <taxon>Flavobacteriales</taxon>
        <taxon>Flavobacteriaceae</taxon>
        <taxon>Arenibacter</taxon>
    </lineage>
</organism>
<keyword evidence="1" id="KW-0472">Membrane</keyword>
<accession>A0ABW5VEU8</accession>